<dbReference type="UniPathway" id="UPA00109">
    <property type="reaction ID" value="UER00183"/>
</dbReference>
<dbReference type="Gene3D" id="3.20.20.70">
    <property type="entry name" value="Aldolase class I"/>
    <property type="match status" value="1"/>
</dbReference>
<dbReference type="PANTHER" id="PTHR11627">
    <property type="entry name" value="FRUCTOSE-BISPHOSPHATE ALDOLASE"/>
    <property type="match status" value="1"/>
</dbReference>
<proteinExistence type="inferred from homology"/>
<evidence type="ECO:0000256" key="7">
    <source>
        <dbReference type="ARBA" id="ARBA00013779"/>
    </source>
</evidence>
<comment type="subcellular location">
    <subcellularLocation>
        <location evidence="2">Cytoplasm</location>
    </subcellularLocation>
    <subcellularLocation>
        <location evidence="3">Host cell membrane</location>
        <topology evidence="3">Peripheral membrane protein</topology>
        <orientation evidence="3">Cytoplasmic side</orientation>
    </subcellularLocation>
</comment>
<dbReference type="NCBIfam" id="NF033379">
    <property type="entry name" value="FrucBisAld_I"/>
    <property type="match status" value="1"/>
</dbReference>
<evidence type="ECO:0000256" key="2">
    <source>
        <dbReference type="ARBA" id="ARBA00004496"/>
    </source>
</evidence>
<evidence type="ECO:0000256" key="4">
    <source>
        <dbReference type="ARBA" id="ARBA00004714"/>
    </source>
</evidence>
<keyword evidence="14" id="KW-0704">Schiff base</keyword>
<dbReference type="InterPro" id="IPR013785">
    <property type="entry name" value="Aldolase_TIM"/>
</dbReference>
<sequence length="401" mass="44071">MRTKYSLIYICIFLLIEKKKKNSKNKYRHILNNAHCTEYMNAPKKLPADVAEELATTAQKLVQAGKGILAADESTQTIKKRFDNIKLENTIENRASYRDLLFGTKGLGKFISGAILFEETLFQKNEAGVPMVNLLHNENIIPGIKVDKGLVNIPCTDEEKSTQGLDGLAERCKEYYKAGARFAKWRTVLVIDTAKGKPTDLSIHETAWGLARYASICQQNRLVPIVEPEILADGPHSIEVCAVVTQKVLSCVFKALQENGVLLEGALLKPNMVTAGYECTAKTTTQDVGFLTVRTLRRTVPPALPGVVFLSGGQSEEEASVNLNSINALGPHPWALTFSYGRALQASVLNTWQGKKENVAKAREVLLQRAEANSLATYGKYKGGAGGENAGASLYEKKYVY</sequence>
<evidence type="ECO:0000256" key="6">
    <source>
        <dbReference type="ARBA" id="ARBA00013068"/>
    </source>
</evidence>
<evidence type="ECO:0000313" key="19">
    <source>
        <dbReference type="EMBL" id="ETW54102.1"/>
    </source>
</evidence>
<evidence type="ECO:0000256" key="10">
    <source>
        <dbReference type="ARBA" id="ARBA00022870"/>
    </source>
</evidence>
<protein>
    <recommendedName>
        <fullName evidence="7 17">Fructose-bisphosphate aldolase</fullName>
        <ecNumber evidence="6 17">4.1.2.13</ecNumber>
    </recommendedName>
</protein>
<evidence type="ECO:0000256" key="8">
    <source>
        <dbReference type="ARBA" id="ARBA00022490"/>
    </source>
</evidence>
<dbReference type="Pfam" id="PF00274">
    <property type="entry name" value="Glycolytic"/>
    <property type="match status" value="1"/>
</dbReference>
<dbReference type="OrthoDB" id="36455at2759"/>
<reference evidence="19 20" key="1">
    <citation type="submission" date="2013-02" db="EMBL/GenBank/DDBJ databases">
        <title>The Genome Annotation of Plasmodium falciparum Palo Alto/Uganda.</title>
        <authorList>
            <consortium name="The Broad Institute Genome Sequencing Platform"/>
            <consortium name="The Broad Institute Genome Sequencing Center for Infectious Disease"/>
            <person name="Neafsey D."/>
            <person name="Hoffman S."/>
            <person name="Volkman S."/>
            <person name="Rosenthal P."/>
            <person name="Walker B."/>
            <person name="Young S.K."/>
            <person name="Zeng Q."/>
            <person name="Gargeya S."/>
            <person name="Fitzgerald M."/>
            <person name="Haas B."/>
            <person name="Abouelleil A."/>
            <person name="Allen A.W."/>
            <person name="Alvarado L."/>
            <person name="Arachchi H.M."/>
            <person name="Berlin A.M."/>
            <person name="Chapman S.B."/>
            <person name="Gainer-Dewar J."/>
            <person name="Goldberg J."/>
            <person name="Griggs A."/>
            <person name="Gujja S."/>
            <person name="Hansen M."/>
            <person name="Howarth C."/>
            <person name="Imamovic A."/>
            <person name="Ireland A."/>
            <person name="Larimer J."/>
            <person name="McCowan C."/>
            <person name="Murphy C."/>
            <person name="Pearson M."/>
            <person name="Poon T.W."/>
            <person name="Priest M."/>
            <person name="Roberts A."/>
            <person name="Saif S."/>
            <person name="Shea T."/>
            <person name="Sisk P."/>
            <person name="Sykes S."/>
            <person name="Wortman J."/>
            <person name="Nusbaum C."/>
            <person name="Birren B."/>
        </authorList>
    </citation>
    <scope>NUCLEOTIDE SEQUENCE [LARGE SCALE GENOMIC DNA]</scope>
    <source>
        <strain evidence="19 20">Palo Alto/Uganda</strain>
    </source>
</reference>
<comment type="pathway">
    <text evidence="4 18">Carbohydrate degradation; glycolysis; D-glyceraldehyde 3-phosphate and glycerone phosphate from D-glucose: step 4/4.</text>
</comment>
<dbReference type="SUPFAM" id="SSF51569">
    <property type="entry name" value="Aldolase"/>
    <property type="match status" value="1"/>
</dbReference>
<dbReference type="CDD" id="cd00948">
    <property type="entry name" value="FBP_aldolase_I_a"/>
    <property type="match status" value="1"/>
</dbReference>
<gene>
    <name evidence="19" type="ORF">PFUGPA_03973</name>
</gene>
<reference evidence="19 20" key="2">
    <citation type="submission" date="2013-02" db="EMBL/GenBank/DDBJ databases">
        <title>The Genome Sequence of Plasmodium falciparum Palo Alto/Uganda.</title>
        <authorList>
            <consortium name="The Broad Institute Genome Sequencing Platform"/>
            <consortium name="The Broad Institute Genome Sequencing Center for Infectious Disease"/>
            <person name="Neafsey D."/>
            <person name="Cheeseman I."/>
            <person name="Volkman S."/>
            <person name="Adams J."/>
            <person name="Walker B."/>
            <person name="Young S.K."/>
            <person name="Zeng Q."/>
            <person name="Gargeya S."/>
            <person name="Fitzgerald M."/>
            <person name="Haas B."/>
            <person name="Abouelleil A."/>
            <person name="Alvarado L."/>
            <person name="Arachchi H.M."/>
            <person name="Berlin A.M."/>
            <person name="Chapman S.B."/>
            <person name="Dewar J."/>
            <person name="Goldberg J."/>
            <person name="Griggs A."/>
            <person name="Gujja S."/>
            <person name="Hansen M."/>
            <person name="Howarth C."/>
            <person name="Imamovic A."/>
            <person name="Larimer J."/>
            <person name="McCowan C."/>
            <person name="Murphy C."/>
            <person name="Neiman D."/>
            <person name="Pearson M."/>
            <person name="Priest M."/>
            <person name="Roberts A."/>
            <person name="Saif S."/>
            <person name="Shea T."/>
            <person name="Sisk P."/>
            <person name="Sykes S."/>
            <person name="Wortman J."/>
            <person name="Nusbaum C."/>
            <person name="Birren B."/>
        </authorList>
    </citation>
    <scope>NUCLEOTIDE SEQUENCE [LARGE SCALE GENOMIC DNA]</scope>
    <source>
        <strain evidence="19 20">Palo Alto/Uganda</strain>
    </source>
</reference>
<keyword evidence="13 17" id="KW-0456">Lyase</keyword>
<comment type="function">
    <text evidence="15">Plays a key role in glycolysis by catalyzing the cleavage of fructose 1,6-bisphosphate into dihydroxyacetone phosphate and glyceraldehyde 3-phosphate. Independently of its catalytic activity, connects the actin filaments, and thus the actomyosin motor, to cell surface adhesins of the thrombospondin-related anonymous protein (TRAP), the erythrocyte binding ligand (EBL) and reticulocyte binding homolog (RH) protein families; this interaction is probably involved in transducing the motor force across the parasite surface required for sporozoite and ookinete gliding motility and merozoite invasion. Stimulates actin polymerisation.</text>
</comment>
<keyword evidence="12" id="KW-0009">Actin-binding</keyword>
<dbReference type="GO" id="GO:0020002">
    <property type="term" value="C:host cell plasma membrane"/>
    <property type="evidence" value="ECO:0007669"/>
    <property type="project" value="UniProtKB-SubCell"/>
</dbReference>
<dbReference type="GO" id="GO:0004332">
    <property type="term" value="F:fructose-bisphosphate aldolase activity"/>
    <property type="evidence" value="ECO:0007669"/>
    <property type="project" value="UniProtKB-EC"/>
</dbReference>
<dbReference type="InterPro" id="IPR029768">
    <property type="entry name" value="Aldolase_I_AS"/>
</dbReference>
<organism evidence="19 20">
    <name type="scientific">Plasmodium falciparum (isolate Palo Alto / Uganda)</name>
    <dbReference type="NCBI Taxonomy" id="57270"/>
    <lineage>
        <taxon>Eukaryota</taxon>
        <taxon>Sar</taxon>
        <taxon>Alveolata</taxon>
        <taxon>Apicomplexa</taxon>
        <taxon>Aconoidasida</taxon>
        <taxon>Haemosporida</taxon>
        <taxon>Plasmodiidae</taxon>
        <taxon>Plasmodium</taxon>
        <taxon>Plasmodium (Laverania)</taxon>
    </lineage>
</organism>
<dbReference type="GO" id="GO:0005737">
    <property type="term" value="C:cytoplasm"/>
    <property type="evidence" value="ECO:0007669"/>
    <property type="project" value="UniProtKB-SubCell"/>
</dbReference>
<keyword evidence="9" id="KW-1032">Host cell membrane</keyword>
<evidence type="ECO:0000256" key="13">
    <source>
        <dbReference type="ARBA" id="ARBA00023239"/>
    </source>
</evidence>
<evidence type="ECO:0000256" key="11">
    <source>
        <dbReference type="ARBA" id="ARBA00023152"/>
    </source>
</evidence>
<comment type="subunit">
    <text evidence="16">Homotetramer. Interacts with TRAP (via cytoplasmic domain); the interaction prevents substrate binding and thereby inhibits aldolase activity. Interacts with MTRAP (via cytoplasmic domain); MTRAP phosphorylation may increase the binding to FBPA. Interact with RH1 (via cytoplasmic domain). Interacts with RH2b (via cytoplasmic domain). Interacts with RH4 (via cytoplasmic domain). Interacts with AMA1 (via cytoplasmic domain); the interaction is weak, however it may be increased upon AMA1 phosphorylation. Interacts with EBA140 (via cytoplasmic domain); the interaction is weak. Interacts with EBA175 (via cytoplasmic domain); the interaction is weak. Interacts with EBA181 (via cytoplasmic domain); the interaction is weak. Interacts with G-actin and F-actin. May interact with ACT2/actin II; the interaction inhibits FBPA catalytic activity. Interacts with human SLC4A1/band 3 (via N-terminus); the interaction inhibits FBPA catalytic activity.</text>
</comment>
<dbReference type="GO" id="GO:0051289">
    <property type="term" value="P:protein homotetramerization"/>
    <property type="evidence" value="ECO:0007669"/>
    <property type="project" value="UniProtKB-ARBA"/>
</dbReference>
<comment type="similarity">
    <text evidence="5 17">Belongs to the class I fructose-bisphosphate aldolase family.</text>
</comment>
<evidence type="ECO:0000256" key="15">
    <source>
        <dbReference type="ARBA" id="ARBA00058679"/>
    </source>
</evidence>
<evidence type="ECO:0000256" key="17">
    <source>
        <dbReference type="RuleBase" id="RU003994"/>
    </source>
</evidence>
<evidence type="ECO:0000256" key="3">
    <source>
        <dbReference type="ARBA" id="ARBA00004501"/>
    </source>
</evidence>
<evidence type="ECO:0000256" key="1">
    <source>
        <dbReference type="ARBA" id="ARBA00000441"/>
    </source>
</evidence>
<dbReference type="GO" id="GO:0006096">
    <property type="term" value="P:glycolytic process"/>
    <property type="evidence" value="ECO:0007669"/>
    <property type="project" value="UniProtKB-UniPathway"/>
</dbReference>
<name>W4IXJ9_PLAFP</name>
<keyword evidence="11 17" id="KW-0324">Glycolysis</keyword>
<keyword evidence="10" id="KW-1043">Host membrane</keyword>
<evidence type="ECO:0000256" key="16">
    <source>
        <dbReference type="ARBA" id="ARBA00061862"/>
    </source>
</evidence>
<evidence type="ECO:0000256" key="18">
    <source>
        <dbReference type="RuleBase" id="RU004257"/>
    </source>
</evidence>
<keyword evidence="8" id="KW-0963">Cytoplasm</keyword>
<comment type="catalytic activity">
    <reaction evidence="1 17">
        <text>beta-D-fructose 1,6-bisphosphate = D-glyceraldehyde 3-phosphate + dihydroxyacetone phosphate</text>
        <dbReference type="Rhea" id="RHEA:14729"/>
        <dbReference type="ChEBI" id="CHEBI:32966"/>
        <dbReference type="ChEBI" id="CHEBI:57642"/>
        <dbReference type="ChEBI" id="CHEBI:59776"/>
        <dbReference type="EC" id="4.1.2.13"/>
    </reaction>
</comment>
<dbReference type="PROSITE" id="PS00158">
    <property type="entry name" value="ALDOLASE_CLASS_I"/>
    <property type="match status" value="1"/>
</dbReference>
<dbReference type="FunFam" id="3.20.20.70:FF:000187">
    <property type="entry name" value="Fructose-bisphosphate aldolase"/>
    <property type="match status" value="1"/>
</dbReference>
<evidence type="ECO:0000313" key="20">
    <source>
        <dbReference type="Proteomes" id="UP000019103"/>
    </source>
</evidence>
<dbReference type="OMA" id="WRAVITI"/>
<evidence type="ECO:0000256" key="9">
    <source>
        <dbReference type="ARBA" id="ARBA00022511"/>
    </source>
</evidence>
<accession>W4IXJ9</accession>
<dbReference type="AlphaFoldDB" id="W4IXJ9"/>
<dbReference type="EC" id="4.1.2.13" evidence="6 17"/>
<dbReference type="InterPro" id="IPR000741">
    <property type="entry name" value="FBA_I"/>
</dbReference>
<keyword evidence="10" id="KW-0472">Membrane</keyword>
<dbReference type="Proteomes" id="UP000019103">
    <property type="component" value="Unassembled WGS sequence"/>
</dbReference>
<dbReference type="GO" id="GO:0003779">
    <property type="term" value="F:actin binding"/>
    <property type="evidence" value="ECO:0007669"/>
    <property type="project" value="UniProtKB-KW"/>
</dbReference>
<evidence type="ECO:0000256" key="12">
    <source>
        <dbReference type="ARBA" id="ARBA00023203"/>
    </source>
</evidence>
<evidence type="ECO:0000256" key="5">
    <source>
        <dbReference type="ARBA" id="ARBA00010387"/>
    </source>
</evidence>
<dbReference type="EMBL" id="KI927384">
    <property type="protein sequence ID" value="ETW54102.1"/>
    <property type="molecule type" value="Genomic_DNA"/>
</dbReference>
<evidence type="ECO:0000256" key="14">
    <source>
        <dbReference type="ARBA" id="ARBA00023270"/>
    </source>
</evidence>